<name>A0ABX1GT89_9FLAO</name>
<reference evidence="1 2" key="1">
    <citation type="submission" date="2020-04" db="EMBL/GenBank/DDBJ databases">
        <authorList>
            <person name="Yoon J."/>
        </authorList>
    </citation>
    <scope>NUCLEOTIDE SEQUENCE [LARGE SCALE GENOMIC DNA]</scope>
    <source>
        <strain evidence="1 2">DJ-13</strain>
    </source>
</reference>
<dbReference type="InterPro" id="IPR045444">
    <property type="entry name" value="DUF6503"/>
</dbReference>
<dbReference type="RefSeq" id="WP_168553010.1">
    <property type="nucleotide sequence ID" value="NZ_JAAWWL010000002.1"/>
</dbReference>
<gene>
    <name evidence="1" type="ORF">HCU67_12855</name>
</gene>
<dbReference type="EMBL" id="JAAWWL010000002">
    <property type="protein sequence ID" value="NKI32839.1"/>
    <property type="molecule type" value="Genomic_DNA"/>
</dbReference>
<comment type="caution">
    <text evidence="1">The sequence shown here is derived from an EMBL/GenBank/DDBJ whole genome shotgun (WGS) entry which is preliminary data.</text>
</comment>
<dbReference type="PROSITE" id="PS51257">
    <property type="entry name" value="PROKAR_LIPOPROTEIN"/>
    <property type="match status" value="1"/>
</dbReference>
<accession>A0ABX1GT89</accession>
<dbReference type="Pfam" id="PF20113">
    <property type="entry name" value="DUF6503"/>
    <property type="match status" value="1"/>
</dbReference>
<keyword evidence="2" id="KW-1185">Reference proteome</keyword>
<sequence length="265" mass="30919">MRHLLAAVLSLIIIGCKPKPAKNDQELQTTMEEGTQEKVYPEELVMVLEAHGGLDLWKNQRTLSYVLARPDKPETHITDLWTRFDRIEMNDISMGYDGKTWLLDPSGAYKGNPEFYHNLMFYFYAMPFVLADDGINYAEAEVLRFEGKEYPGIQITYNSGVGTSPKDEYYIHYNPESHKMEWLGYTVTYRTGEDSDNIKWIRYNDWGNFDGLILPNSISWYNYEGREIKDLRNTVEFEEITLSSKSKSDSFYAKPIEAEYFVRPE</sequence>
<evidence type="ECO:0000313" key="1">
    <source>
        <dbReference type="EMBL" id="NKI32839.1"/>
    </source>
</evidence>
<proteinExistence type="predicted"/>
<protein>
    <recommendedName>
        <fullName evidence="3">Threonine synthase</fullName>
    </recommendedName>
</protein>
<evidence type="ECO:0008006" key="3">
    <source>
        <dbReference type="Google" id="ProtNLM"/>
    </source>
</evidence>
<organism evidence="1 2">
    <name type="scientific">Croceivirga thetidis</name>
    <dbReference type="NCBI Taxonomy" id="2721623"/>
    <lineage>
        <taxon>Bacteria</taxon>
        <taxon>Pseudomonadati</taxon>
        <taxon>Bacteroidota</taxon>
        <taxon>Flavobacteriia</taxon>
        <taxon>Flavobacteriales</taxon>
        <taxon>Flavobacteriaceae</taxon>
        <taxon>Croceivirga</taxon>
    </lineage>
</organism>
<evidence type="ECO:0000313" key="2">
    <source>
        <dbReference type="Proteomes" id="UP000718451"/>
    </source>
</evidence>
<dbReference type="Proteomes" id="UP000718451">
    <property type="component" value="Unassembled WGS sequence"/>
</dbReference>